<evidence type="ECO:0000256" key="2">
    <source>
        <dbReference type="ARBA" id="ARBA00023134"/>
    </source>
</evidence>
<evidence type="ECO:0000313" key="6">
    <source>
        <dbReference type="EMBL" id="PPR07551.1"/>
    </source>
</evidence>
<organism evidence="6 7">
    <name type="scientific">Panaeolus cyanescens</name>
    <dbReference type="NCBI Taxonomy" id="181874"/>
    <lineage>
        <taxon>Eukaryota</taxon>
        <taxon>Fungi</taxon>
        <taxon>Dikarya</taxon>
        <taxon>Basidiomycota</taxon>
        <taxon>Agaricomycotina</taxon>
        <taxon>Agaricomycetes</taxon>
        <taxon>Agaricomycetidae</taxon>
        <taxon>Agaricales</taxon>
        <taxon>Agaricineae</taxon>
        <taxon>Galeropsidaceae</taxon>
        <taxon>Panaeolus</taxon>
    </lineage>
</organism>
<dbReference type="InterPro" id="IPR027417">
    <property type="entry name" value="P-loop_NTPase"/>
</dbReference>
<feature type="binding site" evidence="4">
    <location>
        <position position="33"/>
    </location>
    <ligand>
        <name>Mg(2+)</name>
        <dbReference type="ChEBI" id="CHEBI:18420"/>
    </ligand>
</feature>
<dbReference type="GO" id="GO:0003924">
    <property type="term" value="F:GTPase activity"/>
    <property type="evidence" value="ECO:0007669"/>
    <property type="project" value="InterPro"/>
</dbReference>
<dbReference type="SUPFAM" id="SSF52540">
    <property type="entry name" value="P-loop containing nucleoside triphosphate hydrolases"/>
    <property type="match status" value="1"/>
</dbReference>
<feature type="binding site" evidence="3">
    <location>
        <position position="83"/>
    </location>
    <ligand>
        <name>GTP</name>
        <dbReference type="ChEBI" id="CHEBI:37565"/>
    </ligand>
</feature>
<evidence type="ECO:0000256" key="1">
    <source>
        <dbReference type="ARBA" id="ARBA00022741"/>
    </source>
</evidence>
<dbReference type="STRING" id="181874.A0A409YX30"/>
<dbReference type="SMART" id="SM00178">
    <property type="entry name" value="SAR"/>
    <property type="match status" value="1"/>
</dbReference>
<evidence type="ECO:0000256" key="5">
    <source>
        <dbReference type="SAM" id="MobiDB-lite"/>
    </source>
</evidence>
<evidence type="ECO:0000256" key="3">
    <source>
        <dbReference type="PIRSR" id="PIRSR606689-1"/>
    </source>
</evidence>
<dbReference type="Gene3D" id="3.40.50.300">
    <property type="entry name" value="P-loop containing nucleotide triphosphate hydrolases"/>
    <property type="match status" value="1"/>
</dbReference>
<evidence type="ECO:0000313" key="7">
    <source>
        <dbReference type="Proteomes" id="UP000284842"/>
    </source>
</evidence>
<dbReference type="PANTHER" id="PTHR11711">
    <property type="entry name" value="ADP RIBOSYLATION FACTOR-RELATED"/>
    <property type="match status" value="1"/>
</dbReference>
<dbReference type="Pfam" id="PF00025">
    <property type="entry name" value="Arf"/>
    <property type="match status" value="1"/>
</dbReference>
<keyword evidence="4" id="KW-0460">Magnesium</keyword>
<dbReference type="InterPro" id="IPR024156">
    <property type="entry name" value="Small_GTPase_ARF"/>
</dbReference>
<feature type="compositionally biased region" description="Polar residues" evidence="5">
    <location>
        <begin position="213"/>
        <end position="224"/>
    </location>
</feature>
<dbReference type="EMBL" id="NHTK01000424">
    <property type="protein sequence ID" value="PPR07551.1"/>
    <property type="molecule type" value="Genomic_DNA"/>
</dbReference>
<dbReference type="InParanoid" id="A0A409YX30"/>
<dbReference type="Proteomes" id="UP000284842">
    <property type="component" value="Unassembled WGS sequence"/>
</dbReference>
<keyword evidence="1 3" id="KW-0547">Nucleotide-binding</keyword>
<dbReference type="AlphaFoldDB" id="A0A409YX30"/>
<protein>
    <submittedName>
        <fullName evidence="6">Uncharacterized protein</fullName>
    </submittedName>
</protein>
<dbReference type="GO" id="GO:0005525">
    <property type="term" value="F:GTP binding"/>
    <property type="evidence" value="ECO:0007669"/>
    <property type="project" value="UniProtKB-KW"/>
</dbReference>
<dbReference type="SMART" id="SM00177">
    <property type="entry name" value="ARF"/>
    <property type="match status" value="1"/>
</dbReference>
<accession>A0A409YX30</accession>
<reference evidence="6 7" key="1">
    <citation type="journal article" date="2018" name="Evol. Lett.">
        <title>Horizontal gene cluster transfer increased hallucinogenic mushroom diversity.</title>
        <authorList>
            <person name="Reynolds H.T."/>
            <person name="Vijayakumar V."/>
            <person name="Gluck-Thaler E."/>
            <person name="Korotkin H.B."/>
            <person name="Matheny P.B."/>
            <person name="Slot J.C."/>
        </authorList>
    </citation>
    <scope>NUCLEOTIDE SEQUENCE [LARGE SCALE GENOMIC DNA]</scope>
    <source>
        <strain evidence="6 7">2629</strain>
    </source>
</reference>
<feature type="region of interest" description="Disordered" evidence="5">
    <location>
        <begin position="208"/>
        <end position="227"/>
    </location>
</feature>
<keyword evidence="4" id="KW-0479">Metal-binding</keyword>
<dbReference type="InterPro" id="IPR006689">
    <property type="entry name" value="Small_GTPase_ARF/SAR"/>
</dbReference>
<feature type="binding site" evidence="3">
    <location>
        <begin position="148"/>
        <end position="151"/>
    </location>
    <ligand>
        <name>GTP</name>
        <dbReference type="ChEBI" id="CHEBI:37565"/>
    </ligand>
</feature>
<name>A0A409YX30_9AGAR</name>
<feature type="binding site" evidence="3">
    <location>
        <begin position="26"/>
        <end position="33"/>
    </location>
    <ligand>
        <name>GTP</name>
        <dbReference type="ChEBI" id="CHEBI:37565"/>
    </ligand>
</feature>
<dbReference type="GO" id="GO:0046872">
    <property type="term" value="F:metal ion binding"/>
    <property type="evidence" value="ECO:0007669"/>
    <property type="project" value="UniProtKB-KW"/>
</dbReference>
<sequence>MSTIVHQLFHRLRYGAMEEHTVMIIGLDYAGKTTLLYLLKLGEIVSTIPSIGFNIETVDVGGLMRSAKPLHITGWDIGTGCGGLRYLKGILPIYLQNSDAIIWMVDANDKERLDESVEMMTEVLEMLDRRAEDSGKSKSKYPILILANKSDLPGALTLDKIRIAFSKVISGRLASIYKTSLINTPTGLSDALEWLSFAFDVSKQPTPTPPTIKLSNASTNSMPNPRSPTDLAQKLESWLARSENETDGLSDDEFLARFRSFNLPDWDHYTHIRLAYLILTNYGRQEGKDMLFKGLEKYIAVSPDTKGKTFHFSMTYFWIQIVHFGIRNMPPESQNVIESSAASISSNLDDKTSLDSTTSVNASARLKPFSEFLLVNPHVADGNLWSEYYSKATLMSPQAKAEMVLPDKKPLPNLVVRDVIKTFGSTT</sequence>
<keyword evidence="7" id="KW-1185">Reference proteome</keyword>
<keyword evidence="2 3" id="KW-0342">GTP-binding</keyword>
<gene>
    <name evidence="6" type="ORF">CVT24_008747</name>
</gene>
<dbReference type="OrthoDB" id="427186at2759"/>
<feature type="binding site" evidence="4">
    <location>
        <position position="50"/>
    </location>
    <ligand>
        <name>Mg(2+)</name>
        <dbReference type="ChEBI" id="CHEBI:18420"/>
    </ligand>
</feature>
<proteinExistence type="predicted"/>
<comment type="caution">
    <text evidence="6">The sequence shown here is derived from an EMBL/GenBank/DDBJ whole genome shotgun (WGS) entry which is preliminary data.</text>
</comment>
<dbReference type="PROSITE" id="PS51417">
    <property type="entry name" value="ARF"/>
    <property type="match status" value="1"/>
</dbReference>
<evidence type="ECO:0000256" key="4">
    <source>
        <dbReference type="PIRSR" id="PIRSR606689-2"/>
    </source>
</evidence>